<keyword evidence="2" id="KW-0472">Membrane</keyword>
<keyword evidence="2" id="KW-1133">Transmembrane helix</keyword>
<dbReference type="AlphaFoldDB" id="A0A7W7S0U9"/>
<name>A0A7W7S0U9_9ACTN</name>
<sequence length="65" mass="7018">MTDVNVPATRSGDAKSMDGHRTRTSIPFHRLPAVETRKLLDTHSSKIMAVAASLFAMLVAVPVLT</sequence>
<keyword evidence="4" id="KW-1185">Reference proteome</keyword>
<dbReference type="EMBL" id="JACHJU010000002">
    <property type="protein sequence ID" value="MBB4941108.1"/>
    <property type="molecule type" value="Genomic_DNA"/>
</dbReference>
<evidence type="ECO:0000313" key="4">
    <source>
        <dbReference type="Proteomes" id="UP000534286"/>
    </source>
</evidence>
<organism evidence="3 4">
    <name type="scientific">Streptosporangium album</name>
    <dbReference type="NCBI Taxonomy" id="47479"/>
    <lineage>
        <taxon>Bacteria</taxon>
        <taxon>Bacillati</taxon>
        <taxon>Actinomycetota</taxon>
        <taxon>Actinomycetes</taxon>
        <taxon>Streptosporangiales</taxon>
        <taxon>Streptosporangiaceae</taxon>
        <taxon>Streptosporangium</taxon>
    </lineage>
</organism>
<dbReference type="RefSeq" id="WP_184757263.1">
    <property type="nucleotide sequence ID" value="NZ_BAABEK010000004.1"/>
</dbReference>
<evidence type="ECO:0000256" key="1">
    <source>
        <dbReference type="SAM" id="MobiDB-lite"/>
    </source>
</evidence>
<evidence type="ECO:0000256" key="2">
    <source>
        <dbReference type="SAM" id="Phobius"/>
    </source>
</evidence>
<protein>
    <submittedName>
        <fullName evidence="3">Uncharacterized protein</fullName>
    </submittedName>
</protein>
<accession>A0A7W7S0U9</accession>
<comment type="caution">
    <text evidence="3">The sequence shown here is derived from an EMBL/GenBank/DDBJ whole genome shotgun (WGS) entry which is preliminary data.</text>
</comment>
<keyword evidence="2" id="KW-0812">Transmembrane</keyword>
<reference evidence="3 4" key="1">
    <citation type="submission" date="2020-08" db="EMBL/GenBank/DDBJ databases">
        <title>Sequencing the genomes of 1000 actinobacteria strains.</title>
        <authorList>
            <person name="Klenk H.-P."/>
        </authorList>
    </citation>
    <scope>NUCLEOTIDE SEQUENCE [LARGE SCALE GENOMIC DNA]</scope>
    <source>
        <strain evidence="3 4">DSM 43023</strain>
    </source>
</reference>
<feature type="compositionally biased region" description="Basic and acidic residues" evidence="1">
    <location>
        <begin position="12"/>
        <end position="21"/>
    </location>
</feature>
<feature type="transmembrane region" description="Helical" evidence="2">
    <location>
        <begin position="47"/>
        <end position="64"/>
    </location>
</feature>
<evidence type="ECO:0000313" key="3">
    <source>
        <dbReference type="EMBL" id="MBB4941108.1"/>
    </source>
</evidence>
<gene>
    <name evidence="3" type="ORF">FHR32_005485</name>
</gene>
<feature type="region of interest" description="Disordered" evidence="1">
    <location>
        <begin position="1"/>
        <end position="28"/>
    </location>
</feature>
<proteinExistence type="predicted"/>
<dbReference type="Proteomes" id="UP000534286">
    <property type="component" value="Unassembled WGS sequence"/>
</dbReference>